<evidence type="ECO:0000256" key="6">
    <source>
        <dbReference type="ARBA" id="ARBA00022556"/>
    </source>
</evidence>
<proteinExistence type="inferred from homology"/>
<dbReference type="PANTHER" id="PTHR42724:SF1">
    <property type="entry name" value="TETRAACYLDISACCHARIDE 4'-KINASE, MITOCHONDRIAL-RELATED"/>
    <property type="match status" value="1"/>
</dbReference>
<evidence type="ECO:0000313" key="14">
    <source>
        <dbReference type="EMBL" id="GAA4427030.1"/>
    </source>
</evidence>
<reference evidence="15" key="1">
    <citation type="journal article" date="2019" name="Int. J. Syst. Evol. Microbiol.">
        <title>The Global Catalogue of Microorganisms (GCM) 10K type strain sequencing project: providing services to taxonomists for standard genome sequencing and annotation.</title>
        <authorList>
            <consortium name="The Broad Institute Genomics Platform"/>
            <consortium name="The Broad Institute Genome Sequencing Center for Infectious Disease"/>
            <person name="Wu L."/>
            <person name="Ma J."/>
        </authorList>
    </citation>
    <scope>NUCLEOTIDE SEQUENCE [LARGE SCALE GENOMIC DNA]</scope>
    <source>
        <strain evidence="15">JCM 17926</strain>
    </source>
</reference>
<accession>A0ABP8LCF7</accession>
<evidence type="ECO:0000256" key="12">
    <source>
        <dbReference type="ARBA" id="ARBA00029757"/>
    </source>
</evidence>
<comment type="similarity">
    <text evidence="13">Belongs to the LpxK family.</text>
</comment>
<evidence type="ECO:0000256" key="1">
    <source>
        <dbReference type="ARBA" id="ARBA00002274"/>
    </source>
</evidence>
<evidence type="ECO:0000256" key="11">
    <source>
        <dbReference type="ARBA" id="ARBA00023098"/>
    </source>
</evidence>
<comment type="pathway">
    <text evidence="2 13">Glycolipid biosynthesis; lipid IV(A) biosynthesis; lipid IV(A) from (3R)-3-hydroxytetradecanoyl-[acyl-carrier-protein] and UDP-N-acetyl-alpha-D-glucosamine: step 6/6.</text>
</comment>
<sequence>MKYLKRMLWPFSLLYGGVTLVRNILYDQRVLPSKRFGLPVIAVGNLTVGGTGKTPLVEYILRLLESFKVATLSRGYKRQSKGFLLADDESTAETIGDEPFQYHRDFPGVAVAVSEDRVAGIAQLRQRVPGLEVVVLDDAMQHRPVQPSLNIMLTDYHRPFYEDFILPAGLLREPRQGAARAHAVIVSKCPPHLGEEQQERIRKKIKKYTAADTPVFFSAFAYGQPVQIGLAAAPATKVVLLTGIANAAPLKEYLHATGYEVVKHIEYPDHYDYKEQDLQKLGHLLQQPDYSGATILTTRKDAVKLAGAALKSHIADLPVFYIPIVVKFLREQEVFDELVLQHVGQFGKGKAG</sequence>
<dbReference type="InterPro" id="IPR003758">
    <property type="entry name" value="LpxK"/>
</dbReference>
<dbReference type="NCBIfam" id="TIGR00682">
    <property type="entry name" value="lpxK"/>
    <property type="match status" value="1"/>
</dbReference>
<keyword evidence="9 13" id="KW-0418">Kinase</keyword>
<dbReference type="PANTHER" id="PTHR42724">
    <property type="entry name" value="TETRAACYLDISACCHARIDE 4'-KINASE"/>
    <property type="match status" value="1"/>
</dbReference>
<evidence type="ECO:0000256" key="10">
    <source>
        <dbReference type="ARBA" id="ARBA00022840"/>
    </source>
</evidence>
<dbReference type="Pfam" id="PF02606">
    <property type="entry name" value="LpxK"/>
    <property type="match status" value="1"/>
</dbReference>
<keyword evidence="10 13" id="KW-0067">ATP-binding</keyword>
<evidence type="ECO:0000256" key="4">
    <source>
        <dbReference type="ARBA" id="ARBA00016436"/>
    </source>
</evidence>
<feature type="binding site" evidence="13">
    <location>
        <begin position="47"/>
        <end position="54"/>
    </location>
    <ligand>
        <name>ATP</name>
        <dbReference type="ChEBI" id="CHEBI:30616"/>
    </ligand>
</feature>
<evidence type="ECO:0000256" key="9">
    <source>
        <dbReference type="ARBA" id="ARBA00022777"/>
    </source>
</evidence>
<gene>
    <name evidence="13 14" type="primary">lpxK</name>
    <name evidence="14" type="ORF">GCM10023188_09680</name>
</gene>
<keyword evidence="5 13" id="KW-0444">Lipid biosynthesis</keyword>
<keyword evidence="8 13" id="KW-0547">Nucleotide-binding</keyword>
<evidence type="ECO:0000256" key="13">
    <source>
        <dbReference type="HAMAP-Rule" id="MF_00409"/>
    </source>
</evidence>
<dbReference type="Proteomes" id="UP001500552">
    <property type="component" value="Unassembled WGS sequence"/>
</dbReference>
<dbReference type="HAMAP" id="MF_00409">
    <property type="entry name" value="LpxK"/>
    <property type="match status" value="1"/>
</dbReference>
<comment type="caution">
    <text evidence="14">The sequence shown here is derived from an EMBL/GenBank/DDBJ whole genome shotgun (WGS) entry which is preliminary data.</text>
</comment>
<organism evidence="14 15">
    <name type="scientific">Pontibacter saemangeumensis</name>
    <dbReference type="NCBI Taxonomy" id="1084525"/>
    <lineage>
        <taxon>Bacteria</taxon>
        <taxon>Pseudomonadati</taxon>
        <taxon>Bacteroidota</taxon>
        <taxon>Cytophagia</taxon>
        <taxon>Cytophagales</taxon>
        <taxon>Hymenobacteraceae</taxon>
        <taxon>Pontibacter</taxon>
    </lineage>
</organism>
<dbReference type="SUPFAM" id="SSF52540">
    <property type="entry name" value="P-loop containing nucleoside triphosphate hydrolases"/>
    <property type="match status" value="1"/>
</dbReference>
<keyword evidence="15" id="KW-1185">Reference proteome</keyword>
<name>A0ABP8LCF7_9BACT</name>
<keyword evidence="6 13" id="KW-0441">Lipid A biosynthesis</keyword>
<evidence type="ECO:0000313" key="15">
    <source>
        <dbReference type="Proteomes" id="UP001500552"/>
    </source>
</evidence>
<evidence type="ECO:0000256" key="3">
    <source>
        <dbReference type="ARBA" id="ARBA00012071"/>
    </source>
</evidence>
<dbReference type="RefSeq" id="WP_345157202.1">
    <property type="nucleotide sequence ID" value="NZ_BAABHC010000004.1"/>
</dbReference>
<dbReference type="InterPro" id="IPR027417">
    <property type="entry name" value="P-loop_NTPase"/>
</dbReference>
<protein>
    <recommendedName>
        <fullName evidence="4 13">Tetraacyldisaccharide 4'-kinase</fullName>
        <ecNumber evidence="3 13">2.7.1.130</ecNumber>
    </recommendedName>
    <alternativeName>
        <fullName evidence="12 13">Lipid A 4'-kinase</fullName>
    </alternativeName>
</protein>
<comment type="catalytic activity">
    <reaction evidence="13">
        <text>a lipid A disaccharide + ATP = a lipid IVA + ADP + H(+)</text>
        <dbReference type="Rhea" id="RHEA:67840"/>
        <dbReference type="ChEBI" id="CHEBI:15378"/>
        <dbReference type="ChEBI" id="CHEBI:30616"/>
        <dbReference type="ChEBI" id="CHEBI:176343"/>
        <dbReference type="ChEBI" id="CHEBI:176425"/>
        <dbReference type="ChEBI" id="CHEBI:456216"/>
        <dbReference type="EC" id="2.7.1.130"/>
    </reaction>
</comment>
<evidence type="ECO:0000256" key="5">
    <source>
        <dbReference type="ARBA" id="ARBA00022516"/>
    </source>
</evidence>
<dbReference type="EMBL" id="BAABHC010000004">
    <property type="protein sequence ID" value="GAA4427030.1"/>
    <property type="molecule type" value="Genomic_DNA"/>
</dbReference>
<keyword evidence="11 13" id="KW-0443">Lipid metabolism</keyword>
<evidence type="ECO:0000256" key="7">
    <source>
        <dbReference type="ARBA" id="ARBA00022679"/>
    </source>
</evidence>
<comment type="function">
    <text evidence="1 13">Transfers the gamma-phosphate of ATP to the 4'-position of a tetraacyldisaccharide 1-phosphate intermediate (termed DS-1-P) to form tetraacyldisaccharide 1,4'-bis-phosphate (lipid IVA).</text>
</comment>
<evidence type="ECO:0000256" key="2">
    <source>
        <dbReference type="ARBA" id="ARBA00004870"/>
    </source>
</evidence>
<evidence type="ECO:0000256" key="8">
    <source>
        <dbReference type="ARBA" id="ARBA00022741"/>
    </source>
</evidence>
<keyword evidence="7 13" id="KW-0808">Transferase</keyword>
<dbReference type="EC" id="2.7.1.130" evidence="3 13"/>